<name>A0AAN6K868_9PEZI</name>
<dbReference type="InterPro" id="IPR052202">
    <property type="entry name" value="Yeast_MetPath_Reg"/>
</dbReference>
<dbReference type="GO" id="GO:0005634">
    <property type="term" value="C:nucleus"/>
    <property type="evidence" value="ECO:0007669"/>
    <property type="project" value="UniProtKB-SubCell"/>
</dbReference>
<keyword evidence="6" id="KW-0804">Transcription</keyword>
<dbReference type="InterPro" id="IPR007219">
    <property type="entry name" value="XnlR_reg_dom"/>
</dbReference>
<evidence type="ECO:0000256" key="2">
    <source>
        <dbReference type="ARBA" id="ARBA00022723"/>
    </source>
</evidence>
<keyword evidence="4" id="KW-0805">Transcription regulation</keyword>
<evidence type="ECO:0000256" key="8">
    <source>
        <dbReference type="SAM" id="Phobius"/>
    </source>
</evidence>
<dbReference type="GO" id="GO:0043565">
    <property type="term" value="F:sequence-specific DNA binding"/>
    <property type="evidence" value="ECO:0007669"/>
    <property type="project" value="TreeGrafter"/>
</dbReference>
<reference evidence="10" key="1">
    <citation type="submission" date="2023-06" db="EMBL/GenBank/DDBJ databases">
        <title>Black Yeasts Isolated from many extreme environments.</title>
        <authorList>
            <person name="Coleine C."/>
            <person name="Stajich J.E."/>
            <person name="Selbmann L."/>
        </authorList>
    </citation>
    <scope>NUCLEOTIDE SEQUENCE</scope>
    <source>
        <strain evidence="10">CCFEE 5200</strain>
    </source>
</reference>
<keyword evidence="11" id="KW-1185">Reference proteome</keyword>
<dbReference type="GO" id="GO:0000981">
    <property type="term" value="F:DNA-binding transcription factor activity, RNA polymerase II-specific"/>
    <property type="evidence" value="ECO:0007669"/>
    <property type="project" value="TreeGrafter"/>
</dbReference>
<evidence type="ECO:0000313" key="11">
    <source>
        <dbReference type="Proteomes" id="UP001175353"/>
    </source>
</evidence>
<dbReference type="CDD" id="cd12148">
    <property type="entry name" value="fungal_TF_MHR"/>
    <property type="match status" value="1"/>
</dbReference>
<accession>A0AAN6K868</accession>
<proteinExistence type="predicted"/>
<comment type="caution">
    <text evidence="10">The sequence shown here is derived from an EMBL/GenBank/DDBJ whole genome shotgun (WGS) entry which is preliminary data.</text>
</comment>
<dbReference type="EMBL" id="JAUJLE010000198">
    <property type="protein sequence ID" value="KAK0969322.1"/>
    <property type="molecule type" value="Genomic_DNA"/>
</dbReference>
<evidence type="ECO:0000313" key="10">
    <source>
        <dbReference type="EMBL" id="KAK0969322.1"/>
    </source>
</evidence>
<dbReference type="SMART" id="SM00906">
    <property type="entry name" value="Fungal_trans"/>
    <property type="match status" value="1"/>
</dbReference>
<comment type="subcellular location">
    <subcellularLocation>
        <location evidence="1">Nucleus</location>
    </subcellularLocation>
</comment>
<protein>
    <recommendedName>
        <fullName evidence="9">Xylanolytic transcriptional activator regulatory domain-containing protein</fullName>
    </recommendedName>
</protein>
<feature type="transmembrane region" description="Helical" evidence="8">
    <location>
        <begin position="227"/>
        <end position="248"/>
    </location>
</feature>
<dbReference type="PANTHER" id="PTHR47782:SF12">
    <property type="entry name" value="ZN(II)2CYS6 TRANSCRIPTION FACTOR (EUROFUNG)"/>
    <property type="match status" value="1"/>
</dbReference>
<evidence type="ECO:0000256" key="3">
    <source>
        <dbReference type="ARBA" id="ARBA00022833"/>
    </source>
</evidence>
<dbReference type="Proteomes" id="UP001175353">
    <property type="component" value="Unassembled WGS sequence"/>
</dbReference>
<evidence type="ECO:0000259" key="9">
    <source>
        <dbReference type="SMART" id="SM00906"/>
    </source>
</evidence>
<dbReference type="GO" id="GO:0008270">
    <property type="term" value="F:zinc ion binding"/>
    <property type="evidence" value="ECO:0007669"/>
    <property type="project" value="InterPro"/>
</dbReference>
<dbReference type="Pfam" id="PF04082">
    <property type="entry name" value="Fungal_trans"/>
    <property type="match status" value="1"/>
</dbReference>
<feature type="domain" description="Xylanolytic transcriptional activator regulatory" evidence="9">
    <location>
        <begin position="1"/>
        <end position="85"/>
    </location>
</feature>
<dbReference type="GO" id="GO:0006351">
    <property type="term" value="P:DNA-templated transcription"/>
    <property type="evidence" value="ECO:0007669"/>
    <property type="project" value="InterPro"/>
</dbReference>
<evidence type="ECO:0000256" key="4">
    <source>
        <dbReference type="ARBA" id="ARBA00023015"/>
    </source>
</evidence>
<evidence type="ECO:0000256" key="5">
    <source>
        <dbReference type="ARBA" id="ARBA00023125"/>
    </source>
</evidence>
<organism evidence="10 11">
    <name type="scientific">Friedmanniomyces endolithicus</name>
    <dbReference type="NCBI Taxonomy" id="329885"/>
    <lineage>
        <taxon>Eukaryota</taxon>
        <taxon>Fungi</taxon>
        <taxon>Dikarya</taxon>
        <taxon>Ascomycota</taxon>
        <taxon>Pezizomycotina</taxon>
        <taxon>Dothideomycetes</taxon>
        <taxon>Dothideomycetidae</taxon>
        <taxon>Mycosphaerellales</taxon>
        <taxon>Teratosphaeriaceae</taxon>
        <taxon>Friedmanniomyces</taxon>
    </lineage>
</organism>
<keyword evidence="8" id="KW-0472">Membrane</keyword>
<dbReference type="PANTHER" id="PTHR47782">
    <property type="entry name" value="ZN(II)2CYS6 TRANSCRIPTION FACTOR (EUROFUNG)-RELATED"/>
    <property type="match status" value="1"/>
</dbReference>
<dbReference type="GO" id="GO:0045944">
    <property type="term" value="P:positive regulation of transcription by RNA polymerase II"/>
    <property type="evidence" value="ECO:0007669"/>
    <property type="project" value="TreeGrafter"/>
</dbReference>
<keyword evidence="3" id="KW-0862">Zinc</keyword>
<evidence type="ECO:0000256" key="1">
    <source>
        <dbReference type="ARBA" id="ARBA00004123"/>
    </source>
</evidence>
<keyword evidence="8" id="KW-0812">Transmembrane</keyword>
<keyword evidence="8" id="KW-1133">Transmembrane helix</keyword>
<evidence type="ECO:0000256" key="7">
    <source>
        <dbReference type="ARBA" id="ARBA00023242"/>
    </source>
</evidence>
<keyword evidence="5" id="KW-0238">DNA-binding</keyword>
<evidence type="ECO:0000256" key="6">
    <source>
        <dbReference type="ARBA" id="ARBA00023163"/>
    </source>
</evidence>
<gene>
    <name evidence="10" type="ORF">LTR91_016377</name>
</gene>
<dbReference type="AlphaFoldDB" id="A0AAN6K868"/>
<keyword evidence="2" id="KW-0479">Metal-binding</keyword>
<sequence length="504" mass="57346">MWHTVGIAVRTALELGLHRESSYSIKPGPELDEAQLVRYRDQELGRRCFWCMIAFDTITSSILGRPLGIRGDDIDTALPLVEIDGLLTPLFTSTVAGMRRIAIFNKIVRYRLFCGKLITSLHRKRSPDISIEDALRLRDELADELDLWYSSLHELRLPHNATLDEDGHSCYLSPTWYEMLYANATLMVWRPCPLLADITNDRHTLQRIYDSVTNAINSYAVLHRNRLINYSWVTLHFVFMAGLSYIYAVSRHLRGRINGTQGNACLLEDDPTTIDVVNISRACSNVLVAVAERWNTQRHCHEVFDRLSDAVLNDAIKLQTASVLAQQHDSPSMSLATSANSPVSVPSASTPLQYQQVQHIQHIQQTQEVPRADYINHWNLQMQQQQQNQQQHQQSRHAQPLLPHIHQPALSLPPQQLPQTAAVGHAQLAVDTEFLHSYSDIQTLYHHQRVDNSVMHLTQDWLGYIGAAEPAGGYMTNAHLQPQQHRRPFIPSQQAPYQPPSTRM</sequence>
<keyword evidence="7" id="KW-0539">Nucleus</keyword>